<evidence type="ECO:0008006" key="3">
    <source>
        <dbReference type="Google" id="ProtNLM"/>
    </source>
</evidence>
<dbReference type="EMBL" id="JBAFSM010000022">
    <property type="protein sequence ID" value="MEG3438019.1"/>
    <property type="molecule type" value="Genomic_DNA"/>
</dbReference>
<reference evidence="1 2" key="1">
    <citation type="submission" date="2024-01" db="EMBL/GenBank/DDBJ databases">
        <title>Genomic insights into the taxonomy and metabolism of the cyanobacterium Pannus brasiliensis CCIBt3594.</title>
        <authorList>
            <person name="Machado M."/>
            <person name="Botero N.B."/>
            <person name="Andreote A.P.D."/>
            <person name="Feitosa A.M.T."/>
            <person name="Popin R."/>
            <person name="Sivonen K."/>
            <person name="Fiore M.F."/>
        </authorList>
    </citation>
    <scope>NUCLEOTIDE SEQUENCE [LARGE SCALE GENOMIC DNA]</scope>
    <source>
        <strain evidence="1 2">CCIBt3594</strain>
    </source>
</reference>
<organism evidence="1 2">
    <name type="scientific">Pannus brasiliensis CCIBt3594</name>
    <dbReference type="NCBI Taxonomy" id="1427578"/>
    <lineage>
        <taxon>Bacteria</taxon>
        <taxon>Bacillati</taxon>
        <taxon>Cyanobacteriota</taxon>
        <taxon>Cyanophyceae</taxon>
        <taxon>Oscillatoriophycideae</taxon>
        <taxon>Chroococcales</taxon>
        <taxon>Microcystaceae</taxon>
        <taxon>Pannus</taxon>
    </lineage>
</organism>
<keyword evidence="2" id="KW-1185">Reference proteome</keyword>
<sequence>MEKIDRSARENFLYPRAGYYGMFTPENLVFNANLQEFSQKVALISSLHTGGKLSTPEAYERIHDLWRGLKHSKKALLPRKNEGTQEGI</sequence>
<evidence type="ECO:0000313" key="1">
    <source>
        <dbReference type="EMBL" id="MEG3438019.1"/>
    </source>
</evidence>
<evidence type="ECO:0000313" key="2">
    <source>
        <dbReference type="Proteomes" id="UP001328733"/>
    </source>
</evidence>
<dbReference type="Pfam" id="PF23856">
    <property type="entry name" value="DUF7219"/>
    <property type="match status" value="1"/>
</dbReference>
<name>A0AAW9QSJ7_9CHRO</name>
<accession>A0AAW9QSJ7</accession>
<proteinExistence type="predicted"/>
<gene>
    <name evidence="1" type="ORF">V0288_12900</name>
</gene>
<dbReference type="InterPro" id="IPR055643">
    <property type="entry name" value="DUF7219"/>
</dbReference>
<dbReference type="RefSeq" id="WP_332865503.1">
    <property type="nucleotide sequence ID" value="NZ_JBAFSM010000022.1"/>
</dbReference>
<dbReference type="AlphaFoldDB" id="A0AAW9QSJ7"/>
<protein>
    <recommendedName>
        <fullName evidence="3">Isopropylmalate/homocitrate/citramalate synthases</fullName>
    </recommendedName>
</protein>
<dbReference type="Proteomes" id="UP001328733">
    <property type="component" value="Unassembled WGS sequence"/>
</dbReference>
<comment type="caution">
    <text evidence="1">The sequence shown here is derived from an EMBL/GenBank/DDBJ whole genome shotgun (WGS) entry which is preliminary data.</text>
</comment>